<evidence type="ECO:0000313" key="1">
    <source>
        <dbReference type="EMBL" id="TEB21799.1"/>
    </source>
</evidence>
<proteinExistence type="predicted"/>
<sequence length="129" mass="14611">MSFCDSFLGKLRNLETLDIDIHFQGYHLLLPESYGPQWGRLADVLATPGAFTQLKHVGVSVSIRMIDRPPYDKDWPTAEQKRDAEQLDHNLKTLVYPAQFGRLHDLNIAGRRLDFSFTTNITTGGPILV</sequence>
<keyword evidence="2" id="KW-1185">Reference proteome</keyword>
<organism evidence="1 2">
    <name type="scientific">Coprinellus micaceus</name>
    <name type="common">Glistening ink-cap mushroom</name>
    <name type="synonym">Coprinus micaceus</name>
    <dbReference type="NCBI Taxonomy" id="71717"/>
    <lineage>
        <taxon>Eukaryota</taxon>
        <taxon>Fungi</taxon>
        <taxon>Dikarya</taxon>
        <taxon>Basidiomycota</taxon>
        <taxon>Agaricomycotina</taxon>
        <taxon>Agaricomycetes</taxon>
        <taxon>Agaricomycetidae</taxon>
        <taxon>Agaricales</taxon>
        <taxon>Agaricineae</taxon>
        <taxon>Psathyrellaceae</taxon>
        <taxon>Coprinellus</taxon>
    </lineage>
</organism>
<dbReference type="AlphaFoldDB" id="A0A4Y7SKL5"/>
<accession>A0A4Y7SKL5</accession>
<gene>
    <name evidence="1" type="ORF">FA13DRAFT_1799469</name>
</gene>
<evidence type="ECO:0000313" key="2">
    <source>
        <dbReference type="Proteomes" id="UP000298030"/>
    </source>
</evidence>
<dbReference type="Proteomes" id="UP000298030">
    <property type="component" value="Unassembled WGS sequence"/>
</dbReference>
<name>A0A4Y7SKL5_COPMI</name>
<protein>
    <submittedName>
        <fullName evidence="1">Uncharacterized protein</fullName>
    </submittedName>
</protein>
<reference evidence="1 2" key="1">
    <citation type="journal article" date="2019" name="Nat. Ecol. Evol.">
        <title>Megaphylogeny resolves global patterns of mushroom evolution.</title>
        <authorList>
            <person name="Varga T."/>
            <person name="Krizsan K."/>
            <person name="Foldi C."/>
            <person name="Dima B."/>
            <person name="Sanchez-Garcia M."/>
            <person name="Sanchez-Ramirez S."/>
            <person name="Szollosi G.J."/>
            <person name="Szarkandi J.G."/>
            <person name="Papp V."/>
            <person name="Albert L."/>
            <person name="Andreopoulos W."/>
            <person name="Angelini C."/>
            <person name="Antonin V."/>
            <person name="Barry K.W."/>
            <person name="Bougher N.L."/>
            <person name="Buchanan P."/>
            <person name="Buyck B."/>
            <person name="Bense V."/>
            <person name="Catcheside P."/>
            <person name="Chovatia M."/>
            <person name="Cooper J."/>
            <person name="Damon W."/>
            <person name="Desjardin D."/>
            <person name="Finy P."/>
            <person name="Geml J."/>
            <person name="Haridas S."/>
            <person name="Hughes K."/>
            <person name="Justo A."/>
            <person name="Karasinski D."/>
            <person name="Kautmanova I."/>
            <person name="Kiss B."/>
            <person name="Kocsube S."/>
            <person name="Kotiranta H."/>
            <person name="LaButti K.M."/>
            <person name="Lechner B.E."/>
            <person name="Liimatainen K."/>
            <person name="Lipzen A."/>
            <person name="Lukacs Z."/>
            <person name="Mihaltcheva S."/>
            <person name="Morgado L.N."/>
            <person name="Niskanen T."/>
            <person name="Noordeloos M.E."/>
            <person name="Ohm R.A."/>
            <person name="Ortiz-Santana B."/>
            <person name="Ovrebo C."/>
            <person name="Racz N."/>
            <person name="Riley R."/>
            <person name="Savchenko A."/>
            <person name="Shiryaev A."/>
            <person name="Soop K."/>
            <person name="Spirin V."/>
            <person name="Szebenyi C."/>
            <person name="Tomsovsky M."/>
            <person name="Tulloss R.E."/>
            <person name="Uehling J."/>
            <person name="Grigoriev I.V."/>
            <person name="Vagvolgyi C."/>
            <person name="Papp T."/>
            <person name="Martin F.M."/>
            <person name="Miettinen O."/>
            <person name="Hibbett D.S."/>
            <person name="Nagy L.G."/>
        </authorList>
    </citation>
    <scope>NUCLEOTIDE SEQUENCE [LARGE SCALE GENOMIC DNA]</scope>
    <source>
        <strain evidence="1 2">FP101781</strain>
    </source>
</reference>
<dbReference type="EMBL" id="QPFP01000102">
    <property type="protein sequence ID" value="TEB21799.1"/>
    <property type="molecule type" value="Genomic_DNA"/>
</dbReference>
<comment type="caution">
    <text evidence="1">The sequence shown here is derived from an EMBL/GenBank/DDBJ whole genome shotgun (WGS) entry which is preliminary data.</text>
</comment>
<dbReference type="OrthoDB" id="3113500at2759"/>